<organism evidence="1 2">
    <name type="scientific">Sporocytophaga myxococcoides</name>
    <dbReference type="NCBI Taxonomy" id="153721"/>
    <lineage>
        <taxon>Bacteria</taxon>
        <taxon>Pseudomonadati</taxon>
        <taxon>Bacteroidota</taxon>
        <taxon>Cytophagia</taxon>
        <taxon>Cytophagales</taxon>
        <taxon>Cytophagaceae</taxon>
        <taxon>Sporocytophaga</taxon>
    </lineage>
</organism>
<sequence length="57" mass="6770">MKKLKDWKLSVLFASFNTLIKKDNDRRKQTMPSMQITLWVFKRIIDDVPGMWARVGS</sequence>
<keyword evidence="2" id="KW-1185">Reference proteome</keyword>
<dbReference type="STRING" id="153721.MYP_1157"/>
<dbReference type="AlphaFoldDB" id="A0A098LBY1"/>
<name>A0A098LBY1_9BACT</name>
<protein>
    <submittedName>
        <fullName evidence="1">Uncharacterized protein</fullName>
    </submittedName>
</protein>
<proteinExistence type="predicted"/>
<accession>A0A098LBY1</accession>
<reference evidence="1 2" key="1">
    <citation type="submission" date="2014-09" db="EMBL/GenBank/DDBJ databases">
        <title>Sporocytophaga myxococcoides PG-01 genome sequencing.</title>
        <authorList>
            <person name="Liu L."/>
            <person name="Gao P.J."/>
            <person name="Chen G.J."/>
            <person name="Wang L.S."/>
        </authorList>
    </citation>
    <scope>NUCLEOTIDE SEQUENCE [LARGE SCALE GENOMIC DNA]</scope>
    <source>
        <strain evidence="1 2">PG-01</strain>
    </source>
</reference>
<dbReference type="Proteomes" id="UP000030185">
    <property type="component" value="Unassembled WGS sequence"/>
</dbReference>
<dbReference type="EMBL" id="BBLT01000002">
    <property type="protein sequence ID" value="GAL83929.1"/>
    <property type="molecule type" value="Genomic_DNA"/>
</dbReference>
<evidence type="ECO:0000313" key="2">
    <source>
        <dbReference type="Proteomes" id="UP000030185"/>
    </source>
</evidence>
<comment type="caution">
    <text evidence="1">The sequence shown here is derived from an EMBL/GenBank/DDBJ whole genome shotgun (WGS) entry which is preliminary data.</text>
</comment>
<gene>
    <name evidence="1" type="ORF">MYP_1157</name>
</gene>
<evidence type="ECO:0000313" key="1">
    <source>
        <dbReference type="EMBL" id="GAL83929.1"/>
    </source>
</evidence>